<dbReference type="Pfam" id="PF25318">
    <property type="entry name" value="WHD_GDS1"/>
    <property type="match status" value="1"/>
</dbReference>
<proteinExistence type="predicted"/>
<dbReference type="GeneID" id="89927146"/>
<dbReference type="AlphaFoldDB" id="A0AAV9PA56"/>
<gene>
    <name evidence="3" type="ORF">LTR77_005805</name>
</gene>
<dbReference type="InterPro" id="IPR057511">
    <property type="entry name" value="WH_GDS1"/>
</dbReference>
<reference evidence="3 4" key="1">
    <citation type="submission" date="2023-08" db="EMBL/GenBank/DDBJ databases">
        <title>Black Yeasts Isolated from many extreme environments.</title>
        <authorList>
            <person name="Coleine C."/>
            <person name="Stajich J.E."/>
            <person name="Selbmann L."/>
        </authorList>
    </citation>
    <scope>NUCLEOTIDE SEQUENCE [LARGE SCALE GENOMIC DNA]</scope>
    <source>
        <strain evidence="3 4">CCFEE 5935</strain>
    </source>
</reference>
<keyword evidence="4" id="KW-1185">Reference proteome</keyword>
<evidence type="ECO:0000256" key="1">
    <source>
        <dbReference type="SAM" id="MobiDB-lite"/>
    </source>
</evidence>
<evidence type="ECO:0000313" key="3">
    <source>
        <dbReference type="EMBL" id="KAK5169827.1"/>
    </source>
</evidence>
<name>A0AAV9PA56_9PEZI</name>
<evidence type="ECO:0000259" key="2">
    <source>
        <dbReference type="Pfam" id="PF25318"/>
    </source>
</evidence>
<evidence type="ECO:0000313" key="4">
    <source>
        <dbReference type="Proteomes" id="UP001337655"/>
    </source>
</evidence>
<feature type="region of interest" description="Disordered" evidence="1">
    <location>
        <begin position="290"/>
        <end position="331"/>
    </location>
</feature>
<feature type="domain" description="GDS1 winged helix" evidence="2">
    <location>
        <begin position="83"/>
        <end position="174"/>
    </location>
</feature>
<feature type="region of interest" description="Disordered" evidence="1">
    <location>
        <begin position="189"/>
        <end position="275"/>
    </location>
</feature>
<protein>
    <recommendedName>
        <fullName evidence="2">GDS1 winged helix domain-containing protein</fullName>
    </recommendedName>
</protein>
<dbReference type="EMBL" id="JAVRRT010000008">
    <property type="protein sequence ID" value="KAK5169827.1"/>
    <property type="molecule type" value="Genomic_DNA"/>
</dbReference>
<dbReference type="Proteomes" id="UP001337655">
    <property type="component" value="Unassembled WGS sequence"/>
</dbReference>
<feature type="compositionally biased region" description="Low complexity" evidence="1">
    <location>
        <begin position="294"/>
        <end position="306"/>
    </location>
</feature>
<accession>A0AAV9PA56</accession>
<organism evidence="3 4">
    <name type="scientific">Saxophila tyrrhenica</name>
    <dbReference type="NCBI Taxonomy" id="1690608"/>
    <lineage>
        <taxon>Eukaryota</taxon>
        <taxon>Fungi</taxon>
        <taxon>Dikarya</taxon>
        <taxon>Ascomycota</taxon>
        <taxon>Pezizomycotina</taxon>
        <taxon>Dothideomycetes</taxon>
        <taxon>Dothideomycetidae</taxon>
        <taxon>Mycosphaerellales</taxon>
        <taxon>Extremaceae</taxon>
        <taxon>Saxophila</taxon>
    </lineage>
</organism>
<feature type="region of interest" description="Disordered" evidence="1">
    <location>
        <begin position="1"/>
        <end position="80"/>
    </location>
</feature>
<comment type="caution">
    <text evidence="3">The sequence shown here is derived from an EMBL/GenBank/DDBJ whole genome shotgun (WGS) entry which is preliminary data.</text>
</comment>
<dbReference type="RefSeq" id="XP_064659173.1">
    <property type="nucleotide sequence ID" value="XM_064803048.1"/>
</dbReference>
<sequence>MGYNTRRKSLSLTELGITLPKRARTQSHPSPPSTIAESDENDRPSKKSRLMSPPAIKEKSKAAAQLSPPPSPVREGSSKVSVEGINDDIVIGTIQQLEQTGNRPHLVKELATVLATNLHSVEKSANPTALISSRLTQYLNRPWPTISPCPLAKDLSPVHPRRLYFFLTTLPRQPIPDTIEQPPKTARIISPSLSSASNHDEDVDPTFDRDRHALSPSPEVDLSSPELEDNNAQEPPTPGAPFSGRNSVTRDRSASAPNRQNGRRGASPQLEHEERDFKMTANALYEQERLRRYSSSQSQSQAQDVQMAGSGSGSADAVTGSAAEQERPGSVARSIEEETQEMEFQNHEDANALFGHAGQLKLMELENQGMGEGMFSSPMMAPQHSFDEREGEVVLGASQTSQPESEQRIDAMHLDHPHGRDGGKEGGLRLDVEFGALADWEEEVLQSPEKIAMAELEGLFDAY</sequence>